<evidence type="ECO:0000259" key="5">
    <source>
        <dbReference type="Pfam" id="PF07971"/>
    </source>
</evidence>
<keyword evidence="4" id="KW-0732">Signal</keyword>
<evidence type="ECO:0000313" key="8">
    <source>
        <dbReference type="Proteomes" id="UP000181981"/>
    </source>
</evidence>
<protein>
    <submittedName>
        <fullName evidence="7">Alpha-1,2-mannosidase, putative</fullName>
    </submittedName>
</protein>
<evidence type="ECO:0000256" key="3">
    <source>
        <dbReference type="ARBA" id="ARBA00022837"/>
    </source>
</evidence>
<proteinExistence type="predicted"/>
<dbReference type="Proteomes" id="UP000181981">
    <property type="component" value="Unassembled WGS sequence"/>
</dbReference>
<evidence type="ECO:0000256" key="1">
    <source>
        <dbReference type="ARBA" id="ARBA00001913"/>
    </source>
</evidence>
<dbReference type="Gene3D" id="1.20.1610.10">
    <property type="entry name" value="alpha-1,2-mannosidases domains"/>
    <property type="match status" value="1"/>
</dbReference>
<dbReference type="NCBIfam" id="TIGR01180">
    <property type="entry name" value="aman2_put"/>
    <property type="match status" value="1"/>
</dbReference>
<accession>A0A1I0BB41</accession>
<dbReference type="GO" id="GO:0030246">
    <property type="term" value="F:carbohydrate binding"/>
    <property type="evidence" value="ECO:0007669"/>
    <property type="project" value="InterPro"/>
</dbReference>
<dbReference type="GO" id="GO:0005829">
    <property type="term" value="C:cytosol"/>
    <property type="evidence" value="ECO:0007669"/>
    <property type="project" value="TreeGrafter"/>
</dbReference>
<evidence type="ECO:0000256" key="2">
    <source>
        <dbReference type="ARBA" id="ARBA00011245"/>
    </source>
</evidence>
<sequence>MKYKQKRMKIIYTVVAALFLATANMSCTSSQPTTQETKEPVDYVDPFIGSGGHGHVFVGANVPFGAVQVGPNNIYKGWDWCSGYHYSDSLLIGFSQLHLSGTGIGDLADILIMPYTGEVRLDKGRQEYPHGGYLSTFSHDNETAKPGYYSVTMDNGVKVELAATERVGFHRYYFPEDEQARIIIDLKEGINDRSTETSLEQLDDYTLVGTRFSSGWAREQQVYFAVKSSVPLSNLEIFDNDKPLEGKSAKAAAIKGLISFDEAPEKVEWKVGISPVSTANALANIEAEIPGWDFDKVVESAREKWNNELKKITVETANQSDKHIFYTAAYHAYMHPSLFNDHNGDYQGADNQVYTNAGFTNYTIFSTWDTYRAAHPLYTITQPERMNDFVNTMLAIYDQQGYLPIWHLNGYETGTMVGISSIQVIAEAYLKGYRGFDVDKAWEAVKNTAMSDLRGLNYLREFKPIPADDKSVGRAVAQALELSISDGSIAKMAKAMGKTEDYEYFTKRAENYKLFYEEAVGFFHGINKDGSWSRPFDPLISKHNQARDYAEGNAWQYLWLVPQDVQGLVDLLGGEERFNARLDSFFTLEVEDESEVLVDLTGLIGQYAHGNEPSHHISYLYSYTGQQWKTAEKVRYIMDEFYHDDPDGVIGNEDCGQMSAWYVFSSLGFYPVFPASCEYVFGSPLFDKAEIHLEGGKSFVVEAENNSEKNIYIQSVELNGEPYRINYIRHEDILNGGTLKFVMGPVPNKDFGKM</sequence>
<dbReference type="AlphaFoldDB" id="A0A1I0BB41"/>
<dbReference type="Pfam" id="PF07971">
    <property type="entry name" value="Glyco_hydro_92"/>
    <property type="match status" value="1"/>
</dbReference>
<comment type="subunit">
    <text evidence="2">Monomer.</text>
</comment>
<dbReference type="PANTHER" id="PTHR12143">
    <property type="entry name" value="PEPTIDE N-GLYCANASE PNGASE -RELATED"/>
    <property type="match status" value="1"/>
</dbReference>
<dbReference type="Gene3D" id="1.20.1050.60">
    <property type="entry name" value="alpha-1,2-mannosidase"/>
    <property type="match status" value="1"/>
</dbReference>
<dbReference type="GO" id="GO:0006516">
    <property type="term" value="P:glycoprotein catabolic process"/>
    <property type="evidence" value="ECO:0007669"/>
    <property type="project" value="TreeGrafter"/>
</dbReference>
<evidence type="ECO:0000259" key="6">
    <source>
        <dbReference type="Pfam" id="PF17678"/>
    </source>
</evidence>
<dbReference type="Gene3D" id="3.30.2080.10">
    <property type="entry name" value="GH92 mannosidase domain"/>
    <property type="match status" value="1"/>
</dbReference>
<dbReference type="Gene3D" id="2.70.98.10">
    <property type="match status" value="1"/>
</dbReference>
<comment type="cofactor">
    <cofactor evidence="1">
        <name>Ca(2+)</name>
        <dbReference type="ChEBI" id="CHEBI:29108"/>
    </cofactor>
</comment>
<dbReference type="InterPro" id="IPR041371">
    <property type="entry name" value="GH92_N"/>
</dbReference>
<reference evidence="7 8" key="1">
    <citation type="submission" date="2016-10" db="EMBL/GenBank/DDBJ databases">
        <authorList>
            <person name="de Groot N.N."/>
        </authorList>
    </citation>
    <scope>NUCLEOTIDE SEQUENCE [LARGE SCALE GENOMIC DNA]</scope>
    <source>
        <strain evidence="7 8">DSM 25947</strain>
    </source>
</reference>
<feature type="signal peptide" evidence="4">
    <location>
        <begin position="1"/>
        <end position="26"/>
    </location>
</feature>
<dbReference type="InterPro" id="IPR012939">
    <property type="entry name" value="Glyco_hydro_92"/>
</dbReference>
<dbReference type="InterPro" id="IPR008928">
    <property type="entry name" value="6-hairpin_glycosidase_sf"/>
</dbReference>
<keyword evidence="3" id="KW-0106">Calcium</keyword>
<dbReference type="EMBL" id="FOHT01000005">
    <property type="protein sequence ID" value="SET04035.1"/>
    <property type="molecule type" value="Genomic_DNA"/>
</dbReference>
<dbReference type="InterPro" id="IPR014718">
    <property type="entry name" value="GH-type_carb-bd"/>
</dbReference>
<evidence type="ECO:0000256" key="4">
    <source>
        <dbReference type="SAM" id="SignalP"/>
    </source>
</evidence>
<dbReference type="GO" id="GO:0005975">
    <property type="term" value="P:carbohydrate metabolic process"/>
    <property type="evidence" value="ECO:0007669"/>
    <property type="project" value="InterPro"/>
</dbReference>
<feature type="chain" id="PRO_5010220360" evidence="4">
    <location>
        <begin position="27"/>
        <end position="754"/>
    </location>
</feature>
<gene>
    <name evidence="7" type="ORF">SAMN05444285_10543</name>
</gene>
<dbReference type="FunFam" id="1.20.1050.60:FF:000001">
    <property type="entry name" value="Putative alpha-1,2-mannosidase"/>
    <property type="match status" value="1"/>
</dbReference>
<dbReference type="SUPFAM" id="SSF48208">
    <property type="entry name" value="Six-hairpin glycosidases"/>
    <property type="match status" value="1"/>
</dbReference>
<dbReference type="InterPro" id="IPR050883">
    <property type="entry name" value="PNGase"/>
</dbReference>
<dbReference type="PANTHER" id="PTHR12143:SF39">
    <property type="entry name" value="SECRETED PROTEIN"/>
    <property type="match status" value="1"/>
</dbReference>
<dbReference type="FunFam" id="3.30.2080.10:FF:000001">
    <property type="entry name" value="Alpha-1,2-mannosidase subfamily"/>
    <property type="match status" value="1"/>
</dbReference>
<dbReference type="InterPro" id="IPR005887">
    <property type="entry name" value="GH92_a_mannosidase_put"/>
</dbReference>
<dbReference type="GO" id="GO:0000224">
    <property type="term" value="F:peptide-N4-(N-acetyl-beta-glucosaminyl)asparagine amidase activity"/>
    <property type="evidence" value="ECO:0007669"/>
    <property type="project" value="TreeGrafter"/>
</dbReference>
<feature type="domain" description="Glycosyl hydrolase family 92 N-terminal" evidence="6">
    <location>
        <begin position="43"/>
        <end position="274"/>
    </location>
</feature>
<evidence type="ECO:0000313" key="7">
    <source>
        <dbReference type="EMBL" id="SET04035.1"/>
    </source>
</evidence>
<organism evidence="7 8">
    <name type="scientific">Draconibacterium orientale</name>
    <dbReference type="NCBI Taxonomy" id="1168034"/>
    <lineage>
        <taxon>Bacteria</taxon>
        <taxon>Pseudomonadati</taxon>
        <taxon>Bacteroidota</taxon>
        <taxon>Bacteroidia</taxon>
        <taxon>Marinilabiliales</taxon>
        <taxon>Prolixibacteraceae</taxon>
        <taxon>Draconibacterium</taxon>
    </lineage>
</organism>
<feature type="domain" description="Glycosyl hydrolase family 92" evidence="5">
    <location>
        <begin position="280"/>
        <end position="745"/>
    </location>
</feature>
<name>A0A1I0BB41_9BACT</name>
<dbReference type="Pfam" id="PF17678">
    <property type="entry name" value="Glyco_hydro_92N"/>
    <property type="match status" value="1"/>
</dbReference>